<dbReference type="SMART" id="SM00862">
    <property type="entry name" value="Trans_reg_C"/>
    <property type="match status" value="1"/>
</dbReference>
<dbReference type="AlphaFoldDB" id="A0A7Y9I4K1"/>
<dbReference type="Pfam" id="PF00486">
    <property type="entry name" value="Trans_reg_C"/>
    <property type="match status" value="1"/>
</dbReference>
<dbReference type="InterPro" id="IPR000073">
    <property type="entry name" value="AB_hydrolase_1"/>
</dbReference>
<dbReference type="InterPro" id="IPR016032">
    <property type="entry name" value="Sig_transdc_resp-reg_C-effctor"/>
</dbReference>
<dbReference type="Gene3D" id="1.25.40.10">
    <property type="entry name" value="Tetratricopeptide repeat domain"/>
    <property type="match status" value="1"/>
</dbReference>
<dbReference type="PROSITE" id="PS51755">
    <property type="entry name" value="OMPR_PHOB"/>
    <property type="match status" value="1"/>
</dbReference>
<dbReference type="EMBL" id="JACCBU010000001">
    <property type="protein sequence ID" value="NYE69880.1"/>
    <property type="molecule type" value="Genomic_DNA"/>
</dbReference>
<reference evidence="7 8" key="1">
    <citation type="submission" date="2020-07" db="EMBL/GenBank/DDBJ databases">
        <title>Sequencing the genomes of 1000 actinobacteria strains.</title>
        <authorList>
            <person name="Klenk H.-P."/>
        </authorList>
    </citation>
    <scope>NUCLEOTIDE SEQUENCE [LARGE SCALE GENOMIC DNA]</scope>
    <source>
        <strain evidence="7 8">DSM 22083</strain>
    </source>
</reference>
<proteinExistence type="inferred from homology"/>
<dbReference type="Pfam" id="PF12146">
    <property type="entry name" value="Hydrolase_4"/>
    <property type="match status" value="1"/>
</dbReference>
<dbReference type="InterPro" id="IPR036388">
    <property type="entry name" value="WH-like_DNA-bd_sf"/>
</dbReference>
<evidence type="ECO:0000256" key="3">
    <source>
        <dbReference type="ARBA" id="ARBA00023125"/>
    </source>
</evidence>
<evidence type="ECO:0000256" key="5">
    <source>
        <dbReference type="PROSITE-ProRule" id="PRU01091"/>
    </source>
</evidence>
<dbReference type="Proteomes" id="UP000569914">
    <property type="component" value="Unassembled WGS sequence"/>
</dbReference>
<dbReference type="PANTHER" id="PTHR35807:SF1">
    <property type="entry name" value="TRANSCRIPTIONAL REGULATOR REDD"/>
    <property type="match status" value="1"/>
</dbReference>
<evidence type="ECO:0000259" key="6">
    <source>
        <dbReference type="PROSITE" id="PS51755"/>
    </source>
</evidence>
<dbReference type="SUPFAM" id="SSF46894">
    <property type="entry name" value="C-terminal effector domain of the bipartite response regulators"/>
    <property type="match status" value="1"/>
</dbReference>
<dbReference type="RefSeq" id="WP_179748942.1">
    <property type="nucleotide sequence ID" value="NZ_JACCBU010000001.1"/>
</dbReference>
<evidence type="ECO:0000313" key="7">
    <source>
        <dbReference type="EMBL" id="NYE69880.1"/>
    </source>
</evidence>
<evidence type="ECO:0000313" key="8">
    <source>
        <dbReference type="Proteomes" id="UP000569914"/>
    </source>
</evidence>
<dbReference type="PRINTS" id="PR00111">
    <property type="entry name" value="ABHYDROLASE"/>
</dbReference>
<dbReference type="GO" id="GO:0003677">
    <property type="term" value="F:DNA binding"/>
    <property type="evidence" value="ECO:0007669"/>
    <property type="project" value="UniProtKB-UniRule"/>
</dbReference>
<dbReference type="InterPro" id="IPR005158">
    <property type="entry name" value="BTAD"/>
</dbReference>
<dbReference type="InterPro" id="IPR029058">
    <property type="entry name" value="AB_hydrolase_fold"/>
</dbReference>
<evidence type="ECO:0000256" key="4">
    <source>
        <dbReference type="ARBA" id="ARBA00023163"/>
    </source>
</evidence>
<dbReference type="InterPro" id="IPR001867">
    <property type="entry name" value="OmpR/PhoB-type_DNA-bd"/>
</dbReference>
<dbReference type="SMART" id="SM01043">
    <property type="entry name" value="BTAD"/>
    <property type="match status" value="1"/>
</dbReference>
<dbReference type="Pfam" id="PF03704">
    <property type="entry name" value="BTAD"/>
    <property type="match status" value="1"/>
</dbReference>
<keyword evidence="3 5" id="KW-0238">DNA-binding</keyword>
<comment type="caution">
    <text evidence="7">The sequence shown here is derived from an EMBL/GenBank/DDBJ whole genome shotgun (WGS) entry which is preliminary data.</text>
</comment>
<dbReference type="PANTHER" id="PTHR35807">
    <property type="entry name" value="TRANSCRIPTIONAL REGULATOR REDD-RELATED"/>
    <property type="match status" value="1"/>
</dbReference>
<evidence type="ECO:0000256" key="1">
    <source>
        <dbReference type="ARBA" id="ARBA00005820"/>
    </source>
</evidence>
<comment type="similarity">
    <text evidence="1">Belongs to the AfsR/DnrI/RedD regulatory family.</text>
</comment>
<name>A0A7Y9I4K1_9ACTN</name>
<dbReference type="SUPFAM" id="SSF53474">
    <property type="entry name" value="alpha/beta-Hydrolases"/>
    <property type="match status" value="1"/>
</dbReference>
<dbReference type="GO" id="GO:0003824">
    <property type="term" value="F:catalytic activity"/>
    <property type="evidence" value="ECO:0007669"/>
    <property type="project" value="UniProtKB-ARBA"/>
</dbReference>
<evidence type="ECO:0000256" key="2">
    <source>
        <dbReference type="ARBA" id="ARBA00023015"/>
    </source>
</evidence>
<dbReference type="Gene3D" id="1.10.10.10">
    <property type="entry name" value="Winged helix-like DNA-binding domain superfamily/Winged helix DNA-binding domain"/>
    <property type="match status" value="1"/>
</dbReference>
<keyword evidence="2" id="KW-0805">Transcription regulation</keyword>
<dbReference type="CDD" id="cd15831">
    <property type="entry name" value="BTAD"/>
    <property type="match status" value="1"/>
</dbReference>
<organism evidence="7 8">
    <name type="scientific">Microlunatus parietis</name>
    <dbReference type="NCBI Taxonomy" id="682979"/>
    <lineage>
        <taxon>Bacteria</taxon>
        <taxon>Bacillati</taxon>
        <taxon>Actinomycetota</taxon>
        <taxon>Actinomycetes</taxon>
        <taxon>Propionibacteriales</taxon>
        <taxon>Propionibacteriaceae</taxon>
        <taxon>Microlunatus</taxon>
    </lineage>
</organism>
<keyword evidence="8" id="KW-1185">Reference proteome</keyword>
<dbReference type="InterPro" id="IPR011990">
    <property type="entry name" value="TPR-like_helical_dom_sf"/>
</dbReference>
<dbReference type="SUPFAM" id="SSF48452">
    <property type="entry name" value="TPR-like"/>
    <property type="match status" value="1"/>
</dbReference>
<dbReference type="InterPro" id="IPR022742">
    <property type="entry name" value="Hydrolase_4"/>
</dbReference>
<accession>A0A7Y9I4K1</accession>
<protein>
    <submittedName>
        <fullName evidence="7">DNA-binding SARP family transcriptional activator/pimeloyl-ACP methyl ester carboxylesterase</fullName>
    </submittedName>
</protein>
<sequence>MWFGILGALEIVRDGRPVSVGGPQQQALLGILLLNANNMVPADRLIGHLWGDRPPASARSLLQGCVAHLRRDLADERTDRQFIVRRGPGYALELDPGDLDLDRFDALVDAARDAAEDRTRAGLEHRAALLRRALRLWRGAVLDGIVLDGCEPELTRLEERRLAVLEECAGVELELGRHAEVVPELQAVVRIHPLREQLRTLLMAALAGCGRRGEALAAYRELRTTLVDELGVEPSATVQALHQRILATDEPGQPTTIELAAARPAWSHADPAPSAEQVVRRTSAGGRSIAWSAVGSGPPLVVANWSFGHLELDWRNPAFQRFVGRLARQHTVIRYDRPGTGLSGPATGTRPSLDEETAVLEAVIDAATATLVGDSAAPVGLFGCSSGSGIAAGYAARWPERVERLVLYGGYARGLDLAPAATREALVRIVAAHRGLGSQVLAGLLLPGGTVAERDGFARLQRAVAGQYGAAQALEAAFAADVSARLGRIRTPTLVLHRRADRTVPFPLGQDLAARIPGAAFVALDGLDHLPWHGEPETLVRLVIDFAGADPAATRSLGRLERGAPDIERVA</sequence>
<feature type="domain" description="OmpR/PhoB-type" evidence="6">
    <location>
        <begin position="1"/>
        <end position="94"/>
    </location>
</feature>
<dbReference type="GO" id="GO:0006355">
    <property type="term" value="P:regulation of DNA-templated transcription"/>
    <property type="evidence" value="ECO:0007669"/>
    <property type="project" value="InterPro"/>
</dbReference>
<dbReference type="Gene3D" id="3.40.50.1820">
    <property type="entry name" value="alpha/beta hydrolase"/>
    <property type="match status" value="1"/>
</dbReference>
<dbReference type="GO" id="GO:0000160">
    <property type="term" value="P:phosphorelay signal transduction system"/>
    <property type="evidence" value="ECO:0007669"/>
    <property type="project" value="InterPro"/>
</dbReference>
<feature type="DNA-binding region" description="OmpR/PhoB-type" evidence="5">
    <location>
        <begin position="1"/>
        <end position="94"/>
    </location>
</feature>
<dbReference type="InterPro" id="IPR051677">
    <property type="entry name" value="AfsR-DnrI-RedD_regulator"/>
</dbReference>
<gene>
    <name evidence="7" type="ORF">BKA15_001209</name>
</gene>
<keyword evidence="4" id="KW-0804">Transcription</keyword>